<dbReference type="EMBL" id="FOCV01000052">
    <property type="protein sequence ID" value="SEP21890.1"/>
    <property type="molecule type" value="Genomic_DNA"/>
</dbReference>
<evidence type="ECO:0000313" key="6">
    <source>
        <dbReference type="Proteomes" id="UP000198939"/>
    </source>
</evidence>
<accession>A0A1H8W2Q6</accession>
<dbReference type="InterPro" id="IPR027417">
    <property type="entry name" value="P-loop_NTPase"/>
</dbReference>
<name>A0A1H8W2Q6_9HYPH</name>
<feature type="region of interest" description="Disordered" evidence="1">
    <location>
        <begin position="624"/>
        <end position="649"/>
    </location>
</feature>
<reference evidence="5" key="3">
    <citation type="submission" date="2016-10" db="EMBL/GenBank/DDBJ databases">
        <authorList>
            <person name="Wibberg D."/>
        </authorList>
    </citation>
    <scope>NUCLEOTIDE SEQUENCE [LARGE SCALE GENOMIC DNA]</scope>
</reference>
<feature type="domain" description="ORC1/DEAH AAA+ ATPase" evidence="2">
    <location>
        <begin position="266"/>
        <end position="395"/>
    </location>
</feature>
<evidence type="ECO:0000256" key="1">
    <source>
        <dbReference type="SAM" id="MobiDB-lite"/>
    </source>
</evidence>
<dbReference type="OrthoDB" id="6951663at2"/>
<reference evidence="4 6" key="2">
    <citation type="submission" date="2016-10" db="EMBL/GenBank/DDBJ databases">
        <authorList>
            <person name="Varghese N."/>
            <person name="Submissions S."/>
        </authorList>
    </citation>
    <scope>NUCLEOTIDE SEQUENCE [LARGE SCALE GENOMIC DNA]</scope>
    <source>
        <strain evidence="4 6">CGMCC 1.7071</strain>
    </source>
</reference>
<protein>
    <submittedName>
        <fullName evidence="4">AAA domain-containing protein</fullName>
    </submittedName>
    <submittedName>
        <fullName evidence="3">Putative ATPase (AAA+ superfamily)</fullName>
    </submittedName>
</protein>
<evidence type="ECO:0000313" key="4">
    <source>
        <dbReference type="EMBL" id="SEP21890.1"/>
    </source>
</evidence>
<evidence type="ECO:0000313" key="3">
    <source>
        <dbReference type="EMBL" id="SEI19947.1"/>
    </source>
</evidence>
<dbReference type="SUPFAM" id="SSF52540">
    <property type="entry name" value="P-loop containing nucleoside triphosphate hydrolases"/>
    <property type="match status" value="1"/>
</dbReference>
<dbReference type="Proteomes" id="UP000183063">
    <property type="component" value="Unassembled WGS sequence"/>
</dbReference>
<sequence>MGGDVCTGETRRPILEAGVANKDLARFRSILANIKGADLVQLGQSLAAGTDDGVFGISRLGYEQRDEANEILKSWQHFKRQMKSGLGSPQLSANLLALLSQISYDCQLVEINKTKSDDRQLVVIDATMNLPFDVSSLILPDFGSMTSGSWQIAAAYNSVSTSDLLALSEGAENRGTLVLYFGSLPADRRDSLKLECLRRRRKLLVVDEILLVTVLTMPERRRLAMFELAQASTVAKPYQDYGRSQVPPEMFKGRAKELASIMDPFGSYIVYGGRRLGKTALLRHLARRAPPNAQFGYIDLADSSSKSLWEKASTVLGGIFAGKAVFTPEAFEQGIKDYLQADGRRRVLLMLDEADNFVRQEAKEAQHHHVLRLISLMNDTNHRFKFILSGLHNVSRITKAENSPLAQISNDPVRIGPLVNGDAGDAEALVRVPLAALGYEFANREDVWRILSFANYYPILLQVFCQGLLDIIEDHQKSTGKLVWNITSAMVDRALNDQRIRAQLYESFEKTIKHIEQRYELLTYIIAERALIDVGEGIDGDGMTTSEVAERAIKYWPEAFPKGSDPGEIDYLLDEMEGFGILRRIPAGKWGLRSRMLLDLMVTDEEDLLARIYSFHGRAPEDHFDPKNARSRLTVGGGSDSETRISPLTDGQESAILDAKIDPAATFVIFGPPVANVEHVYLALKRTNNPRLVIEARGWRDRADLISDIKRARQDDQVLVLIISHLTDWNPDWVRDAAKQPNVIRGRVRLVFVGGARHADTMVASISLWDEAATTGSGRNIEAVVAILHCCEAGHDQ</sequence>
<keyword evidence="6" id="KW-1185">Reference proteome</keyword>
<dbReference type="AlphaFoldDB" id="A0A1H8W2Q6"/>
<gene>
    <name evidence="3" type="ORF">RTCCBAU85039_6281</name>
    <name evidence="4" type="ORF">SAMN05216228_10527</name>
</gene>
<evidence type="ECO:0000313" key="5">
    <source>
        <dbReference type="Proteomes" id="UP000183063"/>
    </source>
</evidence>
<evidence type="ECO:0000259" key="2">
    <source>
        <dbReference type="Pfam" id="PF13401"/>
    </source>
</evidence>
<dbReference type="GO" id="GO:0016887">
    <property type="term" value="F:ATP hydrolysis activity"/>
    <property type="evidence" value="ECO:0007669"/>
    <property type="project" value="InterPro"/>
</dbReference>
<dbReference type="STRING" id="501024.RTCCBAU85039_6281"/>
<dbReference type="RefSeq" id="WP_072381560.1">
    <property type="nucleotide sequence ID" value="NZ_FNXB01000062.1"/>
</dbReference>
<dbReference type="Pfam" id="PF13401">
    <property type="entry name" value="AAA_22"/>
    <property type="match status" value="1"/>
</dbReference>
<dbReference type="Gene3D" id="3.40.50.300">
    <property type="entry name" value="P-loop containing nucleotide triphosphate hydrolases"/>
    <property type="match status" value="1"/>
</dbReference>
<dbReference type="InterPro" id="IPR049945">
    <property type="entry name" value="AAA_22"/>
</dbReference>
<organism evidence="3 5">
    <name type="scientific">Rhizobium tibeticum</name>
    <dbReference type="NCBI Taxonomy" id="501024"/>
    <lineage>
        <taxon>Bacteria</taxon>
        <taxon>Pseudomonadati</taxon>
        <taxon>Pseudomonadota</taxon>
        <taxon>Alphaproteobacteria</taxon>
        <taxon>Hyphomicrobiales</taxon>
        <taxon>Rhizobiaceae</taxon>
        <taxon>Rhizobium/Agrobacterium group</taxon>
        <taxon>Rhizobium</taxon>
    </lineage>
</organism>
<reference evidence="3" key="1">
    <citation type="submission" date="2016-10" db="EMBL/GenBank/DDBJ databases">
        <authorList>
            <person name="de Groot N.N."/>
        </authorList>
    </citation>
    <scope>NUCLEOTIDE SEQUENCE [LARGE SCALE GENOMIC DNA]</scope>
    <source>
        <strain evidence="3">CCBAU85039</strain>
    </source>
</reference>
<proteinExistence type="predicted"/>
<dbReference type="Proteomes" id="UP000198939">
    <property type="component" value="Unassembled WGS sequence"/>
</dbReference>
<dbReference type="EMBL" id="FNXB01000062">
    <property type="protein sequence ID" value="SEI19947.1"/>
    <property type="molecule type" value="Genomic_DNA"/>
</dbReference>